<organism evidence="12 13">
    <name type="scientific">Abyssibacter profundi</name>
    <dbReference type="NCBI Taxonomy" id="2182787"/>
    <lineage>
        <taxon>Bacteria</taxon>
        <taxon>Pseudomonadati</taxon>
        <taxon>Pseudomonadota</taxon>
        <taxon>Gammaproteobacteria</taxon>
        <taxon>Chromatiales</taxon>
        <taxon>Oceanococcaceae</taxon>
        <taxon>Abyssibacter</taxon>
    </lineage>
</organism>
<keyword evidence="5 8" id="KW-1133">Transmembrane helix</keyword>
<keyword evidence="6 8" id="KW-0472">Membrane</keyword>
<reference evidence="12 13" key="1">
    <citation type="submission" date="2018-05" db="EMBL/GenBank/DDBJ databases">
        <title>Abyssibacter profundi OUC007T gen. nov., sp. nov, a marine bacterium isolated from seawater of the Mariana Trench.</title>
        <authorList>
            <person name="Zhou S."/>
        </authorList>
    </citation>
    <scope>NUCLEOTIDE SEQUENCE [LARGE SCALE GENOMIC DNA]</scope>
    <source>
        <strain evidence="12 13">OUC007</strain>
    </source>
</reference>
<evidence type="ECO:0000313" key="13">
    <source>
        <dbReference type="Proteomes" id="UP000251800"/>
    </source>
</evidence>
<evidence type="ECO:0000256" key="7">
    <source>
        <dbReference type="SAM" id="MobiDB-lite"/>
    </source>
</evidence>
<dbReference type="EMBL" id="QEQK01000005">
    <property type="protein sequence ID" value="PWN56483.1"/>
    <property type="molecule type" value="Genomic_DNA"/>
</dbReference>
<feature type="region of interest" description="Disordered" evidence="7">
    <location>
        <begin position="299"/>
        <end position="323"/>
    </location>
</feature>
<dbReference type="Gene3D" id="1.10.287.1260">
    <property type="match status" value="1"/>
</dbReference>
<comment type="caution">
    <text evidence="12">The sequence shown here is derived from an EMBL/GenBank/DDBJ whole genome shotgun (WGS) entry which is preliminary data.</text>
</comment>
<dbReference type="SUPFAM" id="SSF50182">
    <property type="entry name" value="Sm-like ribonucleoproteins"/>
    <property type="match status" value="1"/>
</dbReference>
<evidence type="ECO:0000313" key="12">
    <source>
        <dbReference type="EMBL" id="PWN56483.1"/>
    </source>
</evidence>
<evidence type="ECO:0000259" key="9">
    <source>
        <dbReference type="Pfam" id="PF00924"/>
    </source>
</evidence>
<dbReference type="InterPro" id="IPR049142">
    <property type="entry name" value="MS_channel_1st"/>
</dbReference>
<dbReference type="InterPro" id="IPR023408">
    <property type="entry name" value="MscS_beta-dom_sf"/>
</dbReference>
<dbReference type="Pfam" id="PF21082">
    <property type="entry name" value="MS_channel_3rd"/>
    <property type="match status" value="1"/>
</dbReference>
<dbReference type="SUPFAM" id="SSF82861">
    <property type="entry name" value="Mechanosensitive channel protein MscS (YggB), transmembrane region"/>
    <property type="match status" value="1"/>
</dbReference>
<keyword evidence="13" id="KW-1185">Reference proteome</keyword>
<comment type="subcellular location">
    <subcellularLocation>
        <location evidence="1">Cell membrane</location>
        <topology evidence="1">Multi-pass membrane protein</topology>
    </subcellularLocation>
</comment>
<dbReference type="PANTHER" id="PTHR30460:SF0">
    <property type="entry name" value="MODERATE CONDUCTANCE MECHANOSENSITIVE CHANNEL YBIO"/>
    <property type="match status" value="1"/>
</dbReference>
<dbReference type="Proteomes" id="UP000251800">
    <property type="component" value="Unassembled WGS sequence"/>
</dbReference>
<evidence type="ECO:0000256" key="6">
    <source>
        <dbReference type="ARBA" id="ARBA00023136"/>
    </source>
</evidence>
<dbReference type="Gene3D" id="2.30.30.60">
    <property type="match status" value="1"/>
</dbReference>
<dbReference type="InterPro" id="IPR011066">
    <property type="entry name" value="MscS_channel_C_sf"/>
</dbReference>
<dbReference type="AlphaFoldDB" id="A0A363UM46"/>
<dbReference type="InterPro" id="IPR045276">
    <property type="entry name" value="YbiO_bact"/>
</dbReference>
<evidence type="ECO:0000256" key="4">
    <source>
        <dbReference type="ARBA" id="ARBA00022692"/>
    </source>
</evidence>
<dbReference type="OrthoDB" id="6500477at2"/>
<evidence type="ECO:0000256" key="1">
    <source>
        <dbReference type="ARBA" id="ARBA00004651"/>
    </source>
</evidence>
<proteinExistence type="inferred from homology"/>
<gene>
    <name evidence="12" type="ORF">DEH80_06530</name>
</gene>
<feature type="domain" description="Mechanosensitive ion channel MscS" evidence="9">
    <location>
        <begin position="117"/>
        <end position="182"/>
    </location>
</feature>
<dbReference type="GO" id="GO:0005886">
    <property type="term" value="C:plasma membrane"/>
    <property type="evidence" value="ECO:0007669"/>
    <property type="project" value="UniProtKB-SubCell"/>
</dbReference>
<feature type="domain" description="Mechanosensitive ion channel transmembrane helices 2/3" evidence="11">
    <location>
        <begin position="77"/>
        <end position="116"/>
    </location>
</feature>
<feature type="transmembrane region" description="Helical" evidence="8">
    <location>
        <begin position="20"/>
        <end position="41"/>
    </location>
</feature>
<dbReference type="RefSeq" id="WP_109719678.1">
    <property type="nucleotide sequence ID" value="NZ_QEQK01000005.1"/>
</dbReference>
<dbReference type="GO" id="GO:0008381">
    <property type="term" value="F:mechanosensitive monoatomic ion channel activity"/>
    <property type="evidence" value="ECO:0007669"/>
    <property type="project" value="InterPro"/>
</dbReference>
<dbReference type="Pfam" id="PF21088">
    <property type="entry name" value="MS_channel_1st"/>
    <property type="match status" value="1"/>
</dbReference>
<dbReference type="Gene3D" id="3.30.70.100">
    <property type="match status" value="1"/>
</dbReference>
<keyword evidence="4 8" id="KW-0812">Transmembrane</keyword>
<evidence type="ECO:0000259" key="11">
    <source>
        <dbReference type="Pfam" id="PF21088"/>
    </source>
</evidence>
<sequence length="323" mass="35640">MDVIQDLIEAISWDVIIGTSVRVLLILLLGFALMSALRLVLGKLETRLIAQSKNSGETPGEATKRVETLIRLVRQGIRVVLWLTILLVVLKEIGVDVAPILASAGVVGLAVGFGAQNLVRDVISGFFFIMENQVRVGDVAIVNGTGGLVERMNFRTITLRDLGGAVHVFPNGTVNTLSNLTRDWSAYLMDIGVAYKEDPDHVIDIMRRVGAELREDPVLGRHMLGDIEVFGVDKLGDSAVIIKARIRTLPIRQWDVGREYLKRLKRAFDEAGVEIPFPHRTLYFGEASKPIALELAERARQQREDWTQGGQRTAPADNVDTDG</sequence>
<dbReference type="InterPro" id="IPR006685">
    <property type="entry name" value="MscS_channel_2nd"/>
</dbReference>
<name>A0A363UM46_9GAMM</name>
<evidence type="ECO:0000256" key="5">
    <source>
        <dbReference type="ARBA" id="ARBA00022989"/>
    </source>
</evidence>
<feature type="transmembrane region" description="Helical" evidence="8">
    <location>
        <begin position="72"/>
        <end position="91"/>
    </location>
</feature>
<keyword evidence="3" id="KW-1003">Cell membrane</keyword>
<evidence type="ECO:0000256" key="2">
    <source>
        <dbReference type="ARBA" id="ARBA00008017"/>
    </source>
</evidence>
<protein>
    <submittedName>
        <fullName evidence="12">Mechanosensitive ion channel protein MscS</fullName>
    </submittedName>
</protein>
<dbReference type="InterPro" id="IPR049278">
    <property type="entry name" value="MS_channel_C"/>
</dbReference>
<comment type="similarity">
    <text evidence="2">Belongs to the MscS (TC 1.A.23) family.</text>
</comment>
<evidence type="ECO:0000256" key="3">
    <source>
        <dbReference type="ARBA" id="ARBA00022475"/>
    </source>
</evidence>
<evidence type="ECO:0000256" key="8">
    <source>
        <dbReference type="SAM" id="Phobius"/>
    </source>
</evidence>
<dbReference type="InterPro" id="IPR010920">
    <property type="entry name" value="LSM_dom_sf"/>
</dbReference>
<dbReference type="PANTHER" id="PTHR30460">
    <property type="entry name" value="MODERATE CONDUCTANCE MECHANOSENSITIVE CHANNEL YBIO"/>
    <property type="match status" value="1"/>
</dbReference>
<dbReference type="InterPro" id="IPR011014">
    <property type="entry name" value="MscS_channel_TM-2"/>
</dbReference>
<dbReference type="SUPFAM" id="SSF82689">
    <property type="entry name" value="Mechanosensitive channel protein MscS (YggB), C-terminal domain"/>
    <property type="match status" value="1"/>
</dbReference>
<feature type="domain" description="Mechanosensitive ion channel MscS C-terminal" evidence="10">
    <location>
        <begin position="189"/>
        <end position="275"/>
    </location>
</feature>
<accession>A0A363UM46</accession>
<dbReference type="Pfam" id="PF00924">
    <property type="entry name" value="MS_channel_2nd"/>
    <property type="match status" value="1"/>
</dbReference>
<evidence type="ECO:0000259" key="10">
    <source>
        <dbReference type="Pfam" id="PF21082"/>
    </source>
</evidence>